<feature type="compositionally biased region" description="Basic and acidic residues" evidence="1">
    <location>
        <begin position="1134"/>
        <end position="1181"/>
    </location>
</feature>
<dbReference type="EMBL" id="JH226133">
    <property type="protein sequence ID" value="EHY57103.1"/>
    <property type="molecule type" value="Genomic_DNA"/>
</dbReference>
<dbReference type="Proteomes" id="UP000007304">
    <property type="component" value="Unassembled WGS sequence"/>
</dbReference>
<feature type="compositionally biased region" description="Low complexity" evidence="1">
    <location>
        <begin position="779"/>
        <end position="788"/>
    </location>
</feature>
<feature type="compositionally biased region" description="Basic and acidic residues" evidence="1">
    <location>
        <begin position="506"/>
        <end position="515"/>
    </location>
</feature>
<feature type="compositionally biased region" description="Polar residues" evidence="1">
    <location>
        <begin position="494"/>
        <end position="505"/>
    </location>
</feature>
<name>H6BZP9_EXODN</name>
<evidence type="ECO:0000313" key="2">
    <source>
        <dbReference type="EMBL" id="EHY57103.1"/>
    </source>
</evidence>
<proteinExistence type="predicted"/>
<feature type="compositionally biased region" description="Basic residues" evidence="1">
    <location>
        <begin position="621"/>
        <end position="637"/>
    </location>
</feature>
<feature type="compositionally biased region" description="Polar residues" evidence="1">
    <location>
        <begin position="903"/>
        <end position="916"/>
    </location>
</feature>
<dbReference type="RefSeq" id="XP_009157564.1">
    <property type="nucleotide sequence ID" value="XM_009159316.1"/>
</dbReference>
<dbReference type="InParanoid" id="H6BZP9"/>
<feature type="region of interest" description="Disordered" evidence="1">
    <location>
        <begin position="494"/>
        <end position="716"/>
    </location>
</feature>
<feature type="compositionally biased region" description="Basic and acidic residues" evidence="1">
    <location>
        <begin position="1203"/>
        <end position="1214"/>
    </location>
</feature>
<organism evidence="2 3">
    <name type="scientific">Exophiala dermatitidis (strain ATCC 34100 / CBS 525.76 / NIH/UT8656)</name>
    <name type="common">Black yeast</name>
    <name type="synonym">Wangiella dermatitidis</name>
    <dbReference type="NCBI Taxonomy" id="858893"/>
    <lineage>
        <taxon>Eukaryota</taxon>
        <taxon>Fungi</taxon>
        <taxon>Dikarya</taxon>
        <taxon>Ascomycota</taxon>
        <taxon>Pezizomycotina</taxon>
        <taxon>Eurotiomycetes</taxon>
        <taxon>Chaetothyriomycetidae</taxon>
        <taxon>Chaetothyriales</taxon>
        <taxon>Herpotrichiellaceae</taxon>
        <taxon>Exophiala</taxon>
    </lineage>
</organism>
<protein>
    <submittedName>
        <fullName evidence="2">Uncharacterized protein</fullName>
    </submittedName>
</protein>
<dbReference type="VEuPathDB" id="FungiDB:HMPREF1120_05153"/>
<feature type="region of interest" description="Disordered" evidence="1">
    <location>
        <begin position="1080"/>
        <end position="1222"/>
    </location>
</feature>
<dbReference type="OrthoDB" id="4113884at2759"/>
<feature type="compositionally biased region" description="Basic and acidic residues" evidence="1">
    <location>
        <begin position="638"/>
        <end position="658"/>
    </location>
</feature>
<feature type="compositionally biased region" description="Polar residues" evidence="1">
    <location>
        <begin position="566"/>
        <end position="581"/>
    </location>
</feature>
<feature type="compositionally biased region" description="Basic and acidic residues" evidence="1">
    <location>
        <begin position="1108"/>
        <end position="1123"/>
    </location>
</feature>
<dbReference type="STRING" id="858893.H6BZP9"/>
<dbReference type="GeneID" id="20309792"/>
<feature type="compositionally biased region" description="Basic and acidic residues" evidence="1">
    <location>
        <begin position="817"/>
        <end position="834"/>
    </location>
</feature>
<dbReference type="Pfam" id="PF12520">
    <property type="entry name" value="DUF3723"/>
    <property type="match status" value="1"/>
</dbReference>
<feature type="compositionally biased region" description="Acidic residues" evidence="1">
    <location>
        <begin position="595"/>
        <end position="612"/>
    </location>
</feature>
<dbReference type="eggNOG" id="ENOG502S0KD">
    <property type="taxonomic scope" value="Eukaryota"/>
</dbReference>
<feature type="region of interest" description="Disordered" evidence="1">
    <location>
        <begin position="424"/>
        <end position="446"/>
    </location>
</feature>
<feature type="region of interest" description="Disordered" evidence="1">
    <location>
        <begin position="750"/>
        <end position="926"/>
    </location>
</feature>
<feature type="compositionally biased region" description="Polar residues" evidence="1">
    <location>
        <begin position="522"/>
        <end position="537"/>
    </location>
</feature>
<feature type="region of interest" description="Disordered" evidence="1">
    <location>
        <begin position="980"/>
        <end position="1025"/>
    </location>
</feature>
<feature type="compositionally biased region" description="Basic and acidic residues" evidence="1">
    <location>
        <begin position="545"/>
        <end position="558"/>
    </location>
</feature>
<evidence type="ECO:0000256" key="1">
    <source>
        <dbReference type="SAM" id="MobiDB-lite"/>
    </source>
</evidence>
<dbReference type="HOGENOM" id="CLU_256778_0_0_1"/>
<accession>H6BZP9</accession>
<feature type="compositionally biased region" description="Polar residues" evidence="1">
    <location>
        <begin position="879"/>
        <end position="894"/>
    </location>
</feature>
<evidence type="ECO:0000313" key="3">
    <source>
        <dbReference type="Proteomes" id="UP000007304"/>
    </source>
</evidence>
<dbReference type="InterPro" id="IPR022198">
    <property type="entry name" value="DUF3723"/>
</dbReference>
<reference evidence="2" key="1">
    <citation type="submission" date="2011-07" db="EMBL/GenBank/DDBJ databases">
        <title>The Genome Sequence of Exophiala (Wangiella) dermatitidis NIH/UT8656.</title>
        <authorList>
            <consortium name="The Broad Institute Genome Sequencing Platform"/>
            <person name="Cuomo C."/>
            <person name="Wang Z."/>
            <person name="Hunicke-Smith S."/>
            <person name="Szanislo P.J."/>
            <person name="Earl A."/>
            <person name="Young S.K."/>
            <person name="Zeng Q."/>
            <person name="Gargeya S."/>
            <person name="Fitzgerald M."/>
            <person name="Haas B."/>
            <person name="Abouelleil A."/>
            <person name="Alvarado L."/>
            <person name="Arachchi H.M."/>
            <person name="Berlin A."/>
            <person name="Brown A."/>
            <person name="Chapman S.B."/>
            <person name="Chen Z."/>
            <person name="Dunbar C."/>
            <person name="Freedman E."/>
            <person name="Gearin G."/>
            <person name="Gellesch M."/>
            <person name="Goldberg J."/>
            <person name="Griggs A."/>
            <person name="Gujja S."/>
            <person name="Heiman D."/>
            <person name="Howarth C."/>
            <person name="Larson L."/>
            <person name="Lui A."/>
            <person name="MacDonald P.J.P."/>
            <person name="Montmayeur A."/>
            <person name="Murphy C."/>
            <person name="Neiman D."/>
            <person name="Pearson M."/>
            <person name="Priest M."/>
            <person name="Roberts A."/>
            <person name="Saif S."/>
            <person name="Shea T."/>
            <person name="Shenoy N."/>
            <person name="Sisk P."/>
            <person name="Stolte C."/>
            <person name="Sykes S."/>
            <person name="Wortman J."/>
            <person name="Nusbaum C."/>
            <person name="Birren B."/>
        </authorList>
    </citation>
    <scope>NUCLEOTIDE SEQUENCE</scope>
    <source>
        <strain evidence="2">NIH/UT8656</strain>
    </source>
</reference>
<gene>
    <name evidence="2" type="ORF">HMPREF1120_05153</name>
</gene>
<sequence>MSGMSPALLLADSCPKLDLPTGYHLECLYGQAQVRAAAEVLPPGDRRWTVDLYLADLTPNLKTMLIEEYSEEVRPHDGEIYRKIRGHQLEGNLYFEKRWWARLSRISPRRRERLEQLFRHDDFTSAFDALLDIPGLWGGMRIGTLHKMIAMHCNEEILRYLDYIKETWHKIVREDIVSMRKVDQATVKALEFTAPGGCKRDAETLWGQFKSGRIFGAFSEPERESIWKEVLSYSRDRLIPSLFTFFEDLKYLQGIADCVKRLLHLSPRDSVFSAFEHSFSDARQVADQHVIQVSESTFAAAPGWSTDRIHLGIRQMWIAAMRDYLEIPAGPKKADSLAKPGCEKANEVALYRFASLAWRLGFNTNEIRRLTQRSPEREIARDALLRARKPGQYRYDKATFEDYVEQMLKMFDSARPVMNESPGTVLVASDSDKPVKRCGVPRKKEHNQAKGRLFLRHLHEDSVESYEEMTSFFVRRSVYFAFFGKPTSISANVSTMREVPQSQTVTERRESEARRSAARVEQGQNQAPVAGNNQERSSPLAPPRPEQERSQHRPDTRPIADPSPPNSGELNQIGETRTSLGDSFGREEIAMEGEAGADWESDQEMLDGEEPAVLDRTKRESVRKKLAQKTKRRRKREQNKAIRMSENRSTQQRHDLLLKESTGLMGEEQDSPPDGQTNQDEQTRQKRVTQINLDEVEETDAQAPIQVQAPTASQIDSLEKISEMNQFPATQPQDEGQDIVTESVVHEVATSEIPTLDREVTAPKTVSLAEAEGRREAQEQQTAEQTYGEPDERQTMGRTQDGNEGNEGQHVNQGKQEATERERRRHAAWDRIDEAQTTPPREMAQTEDSPPRDQVLLDEAEQGSIDNQMRRDREESLFSPESMSPMDESTNVETAPQRRIETAPQQEANGSVNSIEGTPPMLIIDQQHELSPAQQVNAVTEEVERISTAEMKVSAEREAIPTLPQSEILGRGQERLEELGGRVSQDQEHYEDEIGLEQRKRTTPDLDSGPAIEGPIQLQDLNSSPIIRESDRKRVTQINFGRLEELESLERAHEMLSPGHDRDGVRDGGELIAREDEIVPDVQEELRGDGQARYEPLSGEGNRAAVENTERNIDDRLRERENQETAARPRKKAAIKEVERRRQERVRQLKNEKPELMSEQKMTRERARDQQERQVKEDEGMRRKRTTQIDFGRLGDAVHGQPKPKESASRRSITENETGGGPAEVVVLDSDVIATTSQQPADPPKLTMERTGPQKIRIHLKISDGRLGGEDWKSLSSHDVDPSEPADFMRFLRKYTRKDTENPWNVLAGSHIITPLTKFEDIIKDGNSTLYITREGVIDTHLHPNSPAGKRIRS</sequence>
<keyword evidence="3" id="KW-1185">Reference proteome</keyword>